<dbReference type="VEuPathDB" id="TriTrypDB:TvY486_0702620"/>
<gene>
    <name evidence="2" type="ORF">TVY486_0702620</name>
</gene>
<sequence>MIDDVESVYNRAIETIETAVIAPHPDSTSCFASRLRPSEEAALIINCYLNPPPPWGIKLNCSSMFWGSEKCVNIAQKLILNHTVTSLDLSMCDLQENEAVVFFSCLRRNTCLKHLCMNGNCIGDKGAVAAAQCVGNLETLHMSCNGICDNGAVALASSLRQSEKIKTLNLRGNRISLYGAYMLVSALEAVLDLFSQNIRSSILAFDFVLCSSSELNSEKLTKEREQMSMDKSDSKDCYVSVRANKEKLNESLHTLWLRHNDGIPEELFKVLDKVLSKRFPQPPKGISKKNLMKQKAL</sequence>
<dbReference type="PANTHER" id="PTHR24111">
    <property type="entry name" value="LEUCINE-RICH REPEAT-CONTAINING PROTEIN 34"/>
    <property type="match status" value="1"/>
</dbReference>
<dbReference type="InterPro" id="IPR001611">
    <property type="entry name" value="Leu-rich_rpt"/>
</dbReference>
<dbReference type="Gene3D" id="3.80.10.10">
    <property type="entry name" value="Ribonuclease Inhibitor"/>
    <property type="match status" value="2"/>
</dbReference>
<name>G0TY83_TRYVY</name>
<dbReference type="EMBL" id="HE573023">
    <property type="protein sequence ID" value="CCC48928.1"/>
    <property type="molecule type" value="Genomic_DNA"/>
</dbReference>
<dbReference type="InterPro" id="IPR032675">
    <property type="entry name" value="LRR_dom_sf"/>
</dbReference>
<proteinExistence type="predicted"/>
<evidence type="ECO:0000256" key="1">
    <source>
        <dbReference type="ARBA" id="ARBA00022737"/>
    </source>
</evidence>
<organism evidence="2">
    <name type="scientific">Trypanosoma vivax (strain Y486)</name>
    <dbReference type="NCBI Taxonomy" id="1055687"/>
    <lineage>
        <taxon>Eukaryota</taxon>
        <taxon>Discoba</taxon>
        <taxon>Euglenozoa</taxon>
        <taxon>Kinetoplastea</taxon>
        <taxon>Metakinetoplastina</taxon>
        <taxon>Trypanosomatida</taxon>
        <taxon>Trypanosomatidae</taxon>
        <taxon>Trypanosoma</taxon>
        <taxon>Duttonella</taxon>
    </lineage>
</organism>
<dbReference type="Pfam" id="PF13516">
    <property type="entry name" value="LRR_6"/>
    <property type="match status" value="4"/>
</dbReference>
<evidence type="ECO:0000313" key="2">
    <source>
        <dbReference type="EMBL" id="CCC48928.1"/>
    </source>
</evidence>
<dbReference type="SUPFAM" id="SSF52047">
    <property type="entry name" value="RNI-like"/>
    <property type="match status" value="1"/>
</dbReference>
<dbReference type="PANTHER" id="PTHR24111:SF0">
    <property type="entry name" value="LEUCINE-RICH REPEAT-CONTAINING PROTEIN"/>
    <property type="match status" value="1"/>
</dbReference>
<protein>
    <submittedName>
        <fullName evidence="2">Putative leucine-rich repeat protein (LRRP)</fullName>
    </submittedName>
</protein>
<dbReference type="InterPro" id="IPR052201">
    <property type="entry name" value="LRR-containing_regulator"/>
</dbReference>
<reference evidence="2" key="1">
    <citation type="journal article" date="2012" name="Proc. Natl. Acad. Sci. U.S.A.">
        <title>Antigenic diversity is generated by distinct evolutionary mechanisms in African trypanosome species.</title>
        <authorList>
            <person name="Jackson A.P."/>
            <person name="Berry A."/>
            <person name="Aslett M."/>
            <person name="Allison H.C."/>
            <person name="Burton P."/>
            <person name="Vavrova-Anderson J."/>
            <person name="Brown R."/>
            <person name="Browne H."/>
            <person name="Corton N."/>
            <person name="Hauser H."/>
            <person name="Gamble J."/>
            <person name="Gilderthorp R."/>
            <person name="Marcello L."/>
            <person name="McQuillan J."/>
            <person name="Otto T.D."/>
            <person name="Quail M.A."/>
            <person name="Sanders M.J."/>
            <person name="van Tonder A."/>
            <person name="Ginger M.L."/>
            <person name="Field M.C."/>
            <person name="Barry J.D."/>
            <person name="Hertz-Fowler C."/>
            <person name="Berriman M."/>
        </authorList>
    </citation>
    <scope>NUCLEOTIDE SEQUENCE</scope>
    <source>
        <strain evidence="2">Y486</strain>
    </source>
</reference>
<keyword evidence="1" id="KW-0677">Repeat</keyword>
<dbReference type="AlphaFoldDB" id="G0TY83"/>
<dbReference type="SMART" id="SM00368">
    <property type="entry name" value="LRR_RI"/>
    <property type="match status" value="5"/>
</dbReference>
<accession>G0TY83</accession>